<accession>A0A371RKT4</accession>
<evidence type="ECO:0000256" key="12">
    <source>
        <dbReference type="ARBA" id="ARBA00023136"/>
    </source>
</evidence>
<sequence length="658" mass="71926">MKVEPFDTQRQTAFSRRSALLSGGMLVLFGGVVYRLFDLQVRRYDEFAAKADDNRFKQRVVVPRRGDMLDRYGNVIATSRQNFRILLIPEDTDNIPESIARLEEIVPLSARQEERLLRDITAKKNQSFVPVEVMDNLSWDEFSAVNFRLPRLPGISTEVGETRFYPDGEHISAIVGHVGAADSRDLANAEDQAKRLLYLQPGFKLGKLGLEKKYDTELRGQAGTQTVEITAAGRVIDENDHRGNEALPGTTLSLTIDTDIQAKAYEVLSTDYGEYPEGTEGPGAISGAAVVMDVVNGDVIALVSTPGFNPNDFAKTVGSSKLRELETSPLHPMLCKPIAGAYAPGSTFKMLSAITAQEAGISPSTRFGCSGKFWYGGHEHNCWKQGGHGAVDMVNSLKHSCDVYYYNVATRVDIDHIAEVAKRFGLGQKFDLGLSGQVSGIVPSREWKRNFYRTNPDNQTWFPGETLSVVIGQGAVTSTPLQLAVMSARIATGKVVTPRIVRGIGDSFVEDPVFETLAGDPEHLDIARQGMDAVVNQWGTAARSSLMPDFRMAGKTGTSQVRSLQINPATGRPFQNHELPWRQRDNALFVAFAPYDNPRYACAVVVEHGGSGSKAAGPRARDLMRAVLEKDPSNPAKNPLYYPSGTGANRIAALEGQG</sequence>
<feature type="domain" description="Penicillin-binding protein transpeptidase" evidence="15">
    <location>
        <begin position="287"/>
        <end position="624"/>
    </location>
</feature>
<dbReference type="InParanoid" id="A0A371RKT4"/>
<dbReference type="SUPFAM" id="SSF56601">
    <property type="entry name" value="beta-lactamase/transpeptidase-like"/>
    <property type="match status" value="1"/>
</dbReference>
<dbReference type="Gene3D" id="3.40.710.10">
    <property type="entry name" value="DD-peptidase/beta-lactamase superfamily"/>
    <property type="match status" value="1"/>
</dbReference>
<keyword evidence="3" id="KW-1003">Cell membrane</keyword>
<organism evidence="17 18">
    <name type="scientific">Parvularcula marina</name>
    <dbReference type="NCBI Taxonomy" id="2292771"/>
    <lineage>
        <taxon>Bacteria</taxon>
        <taxon>Pseudomonadati</taxon>
        <taxon>Pseudomonadota</taxon>
        <taxon>Alphaproteobacteria</taxon>
        <taxon>Parvularculales</taxon>
        <taxon>Parvularculaceae</taxon>
        <taxon>Parvularcula</taxon>
    </lineage>
</organism>
<keyword evidence="8" id="KW-0378">Hydrolase</keyword>
<dbReference type="GO" id="GO:0009002">
    <property type="term" value="F:serine-type D-Ala-D-Ala carboxypeptidase activity"/>
    <property type="evidence" value="ECO:0007669"/>
    <property type="project" value="InterPro"/>
</dbReference>
<dbReference type="GO" id="GO:0005886">
    <property type="term" value="C:plasma membrane"/>
    <property type="evidence" value="ECO:0007669"/>
    <property type="project" value="UniProtKB-SubCell"/>
</dbReference>
<evidence type="ECO:0000256" key="14">
    <source>
        <dbReference type="SAM" id="Phobius"/>
    </source>
</evidence>
<name>A0A371RKT4_9PROT</name>
<dbReference type="OrthoDB" id="9766847at2"/>
<comment type="caution">
    <text evidence="17">The sequence shown here is derived from an EMBL/GenBank/DDBJ whole genome shotgun (WGS) entry which is preliminary data.</text>
</comment>
<keyword evidence="5" id="KW-0121">Carboxypeptidase</keyword>
<dbReference type="Pfam" id="PF00905">
    <property type="entry name" value="Transpeptidase"/>
    <property type="match status" value="1"/>
</dbReference>
<dbReference type="GO" id="GO:0009252">
    <property type="term" value="P:peptidoglycan biosynthetic process"/>
    <property type="evidence" value="ECO:0007669"/>
    <property type="project" value="UniProtKB-KW"/>
</dbReference>
<keyword evidence="6" id="KW-0645">Protease</keyword>
<evidence type="ECO:0000256" key="10">
    <source>
        <dbReference type="ARBA" id="ARBA00022984"/>
    </source>
</evidence>
<dbReference type="SUPFAM" id="SSF56519">
    <property type="entry name" value="Penicillin binding protein dimerisation domain"/>
    <property type="match status" value="1"/>
</dbReference>
<dbReference type="RefSeq" id="WP_116392700.1">
    <property type="nucleotide sequence ID" value="NZ_QUQO01000001.1"/>
</dbReference>
<dbReference type="InterPro" id="IPR005311">
    <property type="entry name" value="PBP_dimer"/>
</dbReference>
<dbReference type="InterPro" id="IPR012338">
    <property type="entry name" value="Beta-lactam/transpept-like"/>
</dbReference>
<dbReference type="InterPro" id="IPR036138">
    <property type="entry name" value="PBP_dimer_sf"/>
</dbReference>
<keyword evidence="12 14" id="KW-0472">Membrane</keyword>
<evidence type="ECO:0000256" key="13">
    <source>
        <dbReference type="ARBA" id="ARBA00023316"/>
    </source>
</evidence>
<evidence type="ECO:0000256" key="4">
    <source>
        <dbReference type="ARBA" id="ARBA00022519"/>
    </source>
</evidence>
<evidence type="ECO:0000256" key="7">
    <source>
        <dbReference type="ARBA" id="ARBA00022692"/>
    </source>
</evidence>
<keyword evidence="10" id="KW-0573">Peptidoglycan synthesis</keyword>
<evidence type="ECO:0000256" key="3">
    <source>
        <dbReference type="ARBA" id="ARBA00022475"/>
    </source>
</evidence>
<reference evidence="17 18" key="1">
    <citation type="submission" date="2018-08" db="EMBL/GenBank/DDBJ databases">
        <title>Parvularcula sp. SM1705, isolated from surface water of the South Sea China.</title>
        <authorList>
            <person name="Sun L."/>
        </authorList>
    </citation>
    <scope>NUCLEOTIDE SEQUENCE [LARGE SCALE GENOMIC DNA]</scope>
    <source>
        <strain evidence="17 18">SM1705</strain>
    </source>
</reference>
<protein>
    <submittedName>
        <fullName evidence="17">Penicillin-binding protein 2</fullName>
    </submittedName>
</protein>
<dbReference type="PANTHER" id="PTHR30627">
    <property type="entry name" value="PEPTIDOGLYCAN D,D-TRANSPEPTIDASE"/>
    <property type="match status" value="1"/>
</dbReference>
<dbReference type="GO" id="GO:0008658">
    <property type="term" value="F:penicillin binding"/>
    <property type="evidence" value="ECO:0007669"/>
    <property type="project" value="InterPro"/>
</dbReference>
<evidence type="ECO:0000313" key="18">
    <source>
        <dbReference type="Proteomes" id="UP000264589"/>
    </source>
</evidence>
<dbReference type="FunCoup" id="A0A371RKT4">
    <property type="interactions" value="296"/>
</dbReference>
<evidence type="ECO:0000259" key="15">
    <source>
        <dbReference type="Pfam" id="PF00905"/>
    </source>
</evidence>
<evidence type="ECO:0000256" key="9">
    <source>
        <dbReference type="ARBA" id="ARBA00022960"/>
    </source>
</evidence>
<evidence type="ECO:0000256" key="11">
    <source>
        <dbReference type="ARBA" id="ARBA00022989"/>
    </source>
</evidence>
<evidence type="ECO:0000256" key="5">
    <source>
        <dbReference type="ARBA" id="ARBA00022645"/>
    </source>
</evidence>
<dbReference type="InterPro" id="IPR001460">
    <property type="entry name" value="PCN-bd_Tpept"/>
</dbReference>
<dbReference type="GO" id="GO:0008360">
    <property type="term" value="P:regulation of cell shape"/>
    <property type="evidence" value="ECO:0007669"/>
    <property type="project" value="UniProtKB-KW"/>
</dbReference>
<dbReference type="EMBL" id="QUQO01000001">
    <property type="protein sequence ID" value="RFB06067.1"/>
    <property type="molecule type" value="Genomic_DNA"/>
</dbReference>
<evidence type="ECO:0000256" key="2">
    <source>
        <dbReference type="ARBA" id="ARBA00004236"/>
    </source>
</evidence>
<dbReference type="Pfam" id="PF03717">
    <property type="entry name" value="PBP_dimer"/>
    <property type="match status" value="1"/>
</dbReference>
<keyword evidence="13" id="KW-0961">Cell wall biogenesis/degradation</keyword>
<dbReference type="NCBIfam" id="TIGR03423">
    <property type="entry name" value="pbp2_mrdA"/>
    <property type="match status" value="1"/>
</dbReference>
<dbReference type="Gene3D" id="3.90.1310.10">
    <property type="entry name" value="Penicillin-binding protein 2a (Domain 2)"/>
    <property type="match status" value="1"/>
</dbReference>
<evidence type="ECO:0000256" key="8">
    <source>
        <dbReference type="ARBA" id="ARBA00022801"/>
    </source>
</evidence>
<dbReference type="PANTHER" id="PTHR30627:SF2">
    <property type="entry name" value="PEPTIDOGLYCAN D,D-TRANSPEPTIDASE MRDA"/>
    <property type="match status" value="1"/>
</dbReference>
<gene>
    <name evidence="17" type="primary">mrdA</name>
    <name evidence="17" type="ORF">DX908_12815</name>
</gene>
<keyword evidence="9" id="KW-0133">Cell shape</keyword>
<feature type="transmembrane region" description="Helical" evidence="14">
    <location>
        <begin position="20"/>
        <end position="37"/>
    </location>
</feature>
<keyword evidence="4" id="KW-0997">Cell inner membrane</keyword>
<evidence type="ECO:0000259" key="16">
    <source>
        <dbReference type="Pfam" id="PF03717"/>
    </source>
</evidence>
<comment type="subcellular location">
    <subcellularLocation>
        <location evidence="2">Cell membrane</location>
    </subcellularLocation>
    <subcellularLocation>
        <location evidence="1">Membrane</location>
        <topology evidence="1">Single-pass membrane protein</topology>
    </subcellularLocation>
</comment>
<dbReference type="GO" id="GO:0006508">
    <property type="term" value="P:proteolysis"/>
    <property type="evidence" value="ECO:0007669"/>
    <property type="project" value="UniProtKB-KW"/>
</dbReference>
<dbReference type="GO" id="GO:0071972">
    <property type="term" value="F:peptidoglycan L,D-transpeptidase activity"/>
    <property type="evidence" value="ECO:0007669"/>
    <property type="project" value="TreeGrafter"/>
</dbReference>
<feature type="domain" description="Penicillin-binding protein dimerisation" evidence="16">
    <location>
        <begin position="62"/>
        <end position="238"/>
    </location>
</feature>
<dbReference type="InterPro" id="IPR017790">
    <property type="entry name" value="Penicillin-binding_protein_2"/>
</dbReference>
<evidence type="ECO:0000256" key="6">
    <source>
        <dbReference type="ARBA" id="ARBA00022670"/>
    </source>
</evidence>
<evidence type="ECO:0000256" key="1">
    <source>
        <dbReference type="ARBA" id="ARBA00004167"/>
    </source>
</evidence>
<keyword evidence="11 14" id="KW-1133">Transmembrane helix</keyword>
<dbReference type="Proteomes" id="UP000264589">
    <property type="component" value="Unassembled WGS sequence"/>
</dbReference>
<evidence type="ECO:0000313" key="17">
    <source>
        <dbReference type="EMBL" id="RFB06067.1"/>
    </source>
</evidence>
<keyword evidence="7 14" id="KW-0812">Transmembrane</keyword>
<dbReference type="InterPro" id="IPR050515">
    <property type="entry name" value="Beta-lactam/transpept"/>
</dbReference>
<proteinExistence type="predicted"/>
<dbReference type="GO" id="GO:0071555">
    <property type="term" value="P:cell wall organization"/>
    <property type="evidence" value="ECO:0007669"/>
    <property type="project" value="UniProtKB-KW"/>
</dbReference>
<dbReference type="AlphaFoldDB" id="A0A371RKT4"/>
<keyword evidence="18" id="KW-1185">Reference proteome</keyword>